<keyword evidence="1" id="KW-1133">Transmembrane helix</keyword>
<reference evidence="3 4" key="1">
    <citation type="journal article" date="2024" name="Commun. Biol.">
        <title>Comparative genomic analysis of thermophilic fungi reveals convergent evolutionary adaptations and gene losses.</title>
        <authorList>
            <person name="Steindorff A.S."/>
            <person name="Aguilar-Pontes M.V."/>
            <person name="Robinson A.J."/>
            <person name="Andreopoulos B."/>
            <person name="LaButti K."/>
            <person name="Kuo A."/>
            <person name="Mondo S."/>
            <person name="Riley R."/>
            <person name="Otillar R."/>
            <person name="Haridas S."/>
            <person name="Lipzen A."/>
            <person name="Grimwood J."/>
            <person name="Schmutz J."/>
            <person name="Clum A."/>
            <person name="Reid I.D."/>
            <person name="Moisan M.C."/>
            <person name="Butler G."/>
            <person name="Nguyen T.T.M."/>
            <person name="Dewar K."/>
            <person name="Conant G."/>
            <person name="Drula E."/>
            <person name="Henrissat B."/>
            <person name="Hansel C."/>
            <person name="Singer S."/>
            <person name="Hutchinson M.I."/>
            <person name="de Vries R.P."/>
            <person name="Natvig D.O."/>
            <person name="Powell A.J."/>
            <person name="Tsang A."/>
            <person name="Grigoriev I.V."/>
        </authorList>
    </citation>
    <scope>NUCLEOTIDE SEQUENCE [LARGE SCALE GENOMIC DNA]</scope>
    <source>
        <strain evidence="3 4">CBS 620.91</strain>
    </source>
</reference>
<organism evidence="3 4">
    <name type="scientific">Humicola insolens</name>
    <name type="common">Soft-rot fungus</name>
    <dbReference type="NCBI Taxonomy" id="85995"/>
    <lineage>
        <taxon>Eukaryota</taxon>
        <taxon>Fungi</taxon>
        <taxon>Dikarya</taxon>
        <taxon>Ascomycota</taxon>
        <taxon>Pezizomycotina</taxon>
        <taxon>Sordariomycetes</taxon>
        <taxon>Sordariomycetidae</taxon>
        <taxon>Sordariales</taxon>
        <taxon>Chaetomiaceae</taxon>
        <taxon>Mycothermus</taxon>
    </lineage>
</organism>
<sequence>MVVTMPRLSYWILPILASLIWLATLLTLLLYWLFHEDRVHYISMADHQRIAFISDVGASTLKPLFVTACALTMLLLDVSLVADRWLRHRGRHGGVDIAERV</sequence>
<dbReference type="Proteomes" id="UP001583172">
    <property type="component" value="Unassembled WGS sequence"/>
</dbReference>
<evidence type="ECO:0000259" key="2">
    <source>
        <dbReference type="Pfam" id="PF10277"/>
    </source>
</evidence>
<evidence type="ECO:0000256" key="1">
    <source>
        <dbReference type="SAM" id="Phobius"/>
    </source>
</evidence>
<dbReference type="EMBL" id="JAZGSY010000341">
    <property type="protein sequence ID" value="KAL1836994.1"/>
    <property type="molecule type" value="Genomic_DNA"/>
</dbReference>
<name>A0ABR3V5G8_HUMIN</name>
<keyword evidence="4" id="KW-1185">Reference proteome</keyword>
<feature type="transmembrane region" description="Helical" evidence="1">
    <location>
        <begin position="12"/>
        <end position="34"/>
    </location>
</feature>
<proteinExistence type="predicted"/>
<dbReference type="Pfam" id="PF10277">
    <property type="entry name" value="Frag1"/>
    <property type="match status" value="1"/>
</dbReference>
<keyword evidence="1" id="KW-0472">Membrane</keyword>
<evidence type="ECO:0000313" key="4">
    <source>
        <dbReference type="Proteomes" id="UP001583172"/>
    </source>
</evidence>
<dbReference type="InterPro" id="IPR019402">
    <property type="entry name" value="CWH43_N"/>
</dbReference>
<protein>
    <recommendedName>
        <fullName evidence="2">CWH43-like N-terminal domain-containing protein</fullName>
    </recommendedName>
</protein>
<feature type="domain" description="CWH43-like N-terminal" evidence="2">
    <location>
        <begin position="10"/>
        <end position="90"/>
    </location>
</feature>
<accession>A0ABR3V5G8</accession>
<gene>
    <name evidence="3" type="ORF">VTJ49DRAFT_4414</name>
</gene>
<feature type="transmembrane region" description="Helical" evidence="1">
    <location>
        <begin position="64"/>
        <end position="82"/>
    </location>
</feature>
<keyword evidence="1" id="KW-0812">Transmembrane</keyword>
<comment type="caution">
    <text evidence="3">The sequence shown here is derived from an EMBL/GenBank/DDBJ whole genome shotgun (WGS) entry which is preliminary data.</text>
</comment>
<evidence type="ECO:0000313" key="3">
    <source>
        <dbReference type="EMBL" id="KAL1836994.1"/>
    </source>
</evidence>